<name>A0A0Q9YIU7_9GAMM</name>
<feature type="compositionally biased region" description="Polar residues" evidence="1">
    <location>
        <begin position="15"/>
        <end position="25"/>
    </location>
</feature>
<dbReference type="Proteomes" id="UP000051497">
    <property type="component" value="Unassembled WGS sequence"/>
</dbReference>
<organism evidence="2">
    <name type="scientific">Candidatus Berkiella aquae</name>
    <dbReference type="NCBI Taxonomy" id="295108"/>
    <lineage>
        <taxon>Bacteria</taxon>
        <taxon>Pseudomonadati</taxon>
        <taxon>Pseudomonadota</taxon>
        <taxon>Gammaproteobacteria</taxon>
        <taxon>Candidatus Berkiellales</taxon>
        <taxon>Candidatus Berkiellaceae</taxon>
        <taxon>Candidatus Berkiella</taxon>
    </lineage>
</organism>
<gene>
    <name evidence="3" type="ORF">HT99x_001895</name>
    <name evidence="2" type="ORF">HT99x_02297</name>
</gene>
<reference evidence="3" key="3">
    <citation type="submission" date="2021-06" db="EMBL/GenBank/DDBJ databases">
        <title>Genomic Description and Analysis of Intracellular Bacteria, Candidatus Berkiella cookevillensis and Candidatus Berkiella aquae.</title>
        <authorList>
            <person name="Kidane D.T."/>
            <person name="Mehari Y.T."/>
            <person name="Rice F.C."/>
            <person name="Arivett B.A."/>
            <person name="Farone A.L."/>
            <person name="Berk S.G."/>
            <person name="Farone M.B."/>
        </authorList>
    </citation>
    <scope>NUCLEOTIDE SEQUENCE</scope>
    <source>
        <strain evidence="3">HT99</strain>
    </source>
</reference>
<protein>
    <submittedName>
        <fullName evidence="2">Uncharacterized protein</fullName>
    </submittedName>
</protein>
<comment type="caution">
    <text evidence="2">The sequence shown here is derived from an EMBL/GenBank/DDBJ whole genome shotgun (WGS) entry which is preliminary data.</text>
</comment>
<dbReference type="EMBL" id="LKAJ01000010">
    <property type="protein sequence ID" value="KRG20566.1"/>
    <property type="molecule type" value="Genomic_DNA"/>
</dbReference>
<dbReference type="STRING" id="295108.HT99x_02297"/>
<keyword evidence="4" id="KW-1185">Reference proteome</keyword>
<evidence type="ECO:0000313" key="4">
    <source>
        <dbReference type="Proteomes" id="UP000051497"/>
    </source>
</evidence>
<feature type="region of interest" description="Disordered" evidence="1">
    <location>
        <begin position="1"/>
        <end position="55"/>
    </location>
</feature>
<dbReference type="EMBL" id="LKAJ02000001">
    <property type="protein sequence ID" value="MCS5710174.1"/>
    <property type="molecule type" value="Genomic_DNA"/>
</dbReference>
<evidence type="ECO:0000313" key="2">
    <source>
        <dbReference type="EMBL" id="KRG20566.1"/>
    </source>
</evidence>
<feature type="compositionally biased region" description="Basic and acidic residues" evidence="1">
    <location>
        <begin position="26"/>
        <end position="45"/>
    </location>
</feature>
<accession>A0A0Q9YIU7</accession>
<reference evidence="3" key="2">
    <citation type="journal article" date="2016" name="Genome Announc.">
        <title>Draft Genome Sequences of Two Novel Amoeba-Resistant Intranuclear Bacteria, 'Candidatus Berkiella cookevillensis' and 'Candidatus Berkiella aquae'.</title>
        <authorList>
            <person name="Mehari Y.T."/>
            <person name="Arivett B.A."/>
            <person name="Farone A.L."/>
            <person name="Gunderson J.H."/>
            <person name="Farone M.B."/>
        </authorList>
    </citation>
    <scope>NUCLEOTIDE SEQUENCE</scope>
    <source>
        <strain evidence="3">HT99</strain>
    </source>
</reference>
<reference evidence="2" key="1">
    <citation type="submission" date="2015-09" db="EMBL/GenBank/DDBJ databases">
        <title>Draft Genome Sequences of Two Novel Amoeba-resistant Intranuclear Bacteria, Candidatus Berkiella cookevillensis and Candidatus Berkiella aquae.</title>
        <authorList>
            <person name="Mehari Y.T."/>
            <person name="Arivett B.A."/>
            <person name="Farone A.L."/>
            <person name="Gunderson J.H."/>
            <person name="Farone M.B."/>
        </authorList>
    </citation>
    <scope>NUCLEOTIDE SEQUENCE [LARGE SCALE GENOMIC DNA]</scope>
    <source>
        <strain evidence="2">HT99</strain>
    </source>
</reference>
<evidence type="ECO:0000313" key="3">
    <source>
        <dbReference type="EMBL" id="MCS5710174.1"/>
    </source>
</evidence>
<sequence>MKPTQHDPKKDTTFTKHGTQGTSQDQQRHTQDQKHHGIDPKRTDNTNKNNKGKKL</sequence>
<proteinExistence type="predicted"/>
<dbReference type="RefSeq" id="WP_158003404.1">
    <property type="nucleotide sequence ID" value="NZ_LKAJ02000001.1"/>
</dbReference>
<evidence type="ECO:0000256" key="1">
    <source>
        <dbReference type="SAM" id="MobiDB-lite"/>
    </source>
</evidence>
<feature type="compositionally biased region" description="Basic and acidic residues" evidence="1">
    <location>
        <begin position="1"/>
        <end position="14"/>
    </location>
</feature>
<dbReference type="AlphaFoldDB" id="A0A0Q9YIU7"/>